<dbReference type="Proteomes" id="UP001356428">
    <property type="component" value="Chromosome"/>
</dbReference>
<dbReference type="EMBL" id="CP109083">
    <property type="protein sequence ID" value="WSB08715.1"/>
    <property type="molecule type" value="Genomic_DNA"/>
</dbReference>
<dbReference type="InterPro" id="IPR052551">
    <property type="entry name" value="UV-DNA_repair_photolyase"/>
</dbReference>
<protein>
    <submittedName>
        <fullName evidence="2">Cryptochrome/photolyase family protein</fullName>
    </submittedName>
</protein>
<feature type="compositionally biased region" description="Basic and acidic residues" evidence="1">
    <location>
        <begin position="177"/>
        <end position="198"/>
    </location>
</feature>
<dbReference type="InterPro" id="IPR036134">
    <property type="entry name" value="Crypto/Photolyase_FAD-like_sf"/>
</dbReference>
<dbReference type="SUPFAM" id="SSF48173">
    <property type="entry name" value="Cryptochrome/photolyase FAD-binding domain"/>
    <property type="match status" value="1"/>
</dbReference>
<feature type="region of interest" description="Disordered" evidence="1">
    <location>
        <begin position="131"/>
        <end position="151"/>
    </location>
</feature>
<name>A0ABZ1EXE1_9ACTN</name>
<dbReference type="Pfam" id="PF04244">
    <property type="entry name" value="DPRP"/>
    <property type="match status" value="1"/>
</dbReference>
<feature type="compositionally biased region" description="Basic and acidic residues" evidence="1">
    <location>
        <begin position="131"/>
        <end position="144"/>
    </location>
</feature>
<dbReference type="PANTHER" id="PTHR38657">
    <property type="entry name" value="SLR1343 PROTEIN"/>
    <property type="match status" value="1"/>
</dbReference>
<dbReference type="Gene3D" id="1.25.40.80">
    <property type="match status" value="1"/>
</dbReference>
<evidence type="ECO:0000256" key="1">
    <source>
        <dbReference type="SAM" id="MobiDB-lite"/>
    </source>
</evidence>
<evidence type="ECO:0000313" key="3">
    <source>
        <dbReference type="Proteomes" id="UP001356428"/>
    </source>
</evidence>
<sequence length="519" mass="58826">MTPRPHWLFGDQLGPHFLDPRHGGPDDKAPVVMIEARSVLRRRRFHRAKAHLVLSAMRHRAAELGDRVTYVRAETYAEGLEQVRGRRASSPLTVCHPTSRRALDFVSGLEGVEVLPAKGFLVSHDDFAEWAGRDKGKGKGKGEGKGSGQSQSLRLEGFYHWVRERHDLLMDGDHPAGGRWNLDHDNREPPPRGQETLDVRGPWRPSEDDIDEEVRRDLDRWERDGDVSFVGRDGPRRFPATRREARTALRHFAAHRLAGFGRHEDAMLAADPVMSHSLLSVPLNLGLLDPAECVELAEQAYRSGDAPLNSVEGFVRQIAGWREYVWHLYWHFGEDYRHRNALRHTTPLPDWFLDLDADAVTANCLSTVLAQVRDTGWTHHIPRLMVLGSRALQDGWDPAAVTDWFHRCFVDGYDWVMLPNVVGMSQYADGGMMTTKPYTSGGAYIKKMSDFCAPCAYRPDHRTGEEACPYTAGYWSFLHRHRTRLAANHRTARAVKGLDRLKDLRELLDTTAERGDAPP</sequence>
<dbReference type="Gene3D" id="1.10.579.10">
    <property type="entry name" value="DNA Cyclobutane Dipyrimidine Photolyase, subunit A, domain 3"/>
    <property type="match status" value="1"/>
</dbReference>
<accession>A0ABZ1EXE1</accession>
<keyword evidence="3" id="KW-1185">Reference proteome</keyword>
<dbReference type="PANTHER" id="PTHR38657:SF1">
    <property type="entry name" value="SLR1343 PROTEIN"/>
    <property type="match status" value="1"/>
</dbReference>
<reference evidence="2 3" key="1">
    <citation type="submission" date="2022-10" db="EMBL/GenBank/DDBJ databases">
        <title>The complete genomes of actinobacterial strains from the NBC collection.</title>
        <authorList>
            <person name="Joergensen T.S."/>
            <person name="Alvarez Arevalo M."/>
            <person name="Sterndorff E.B."/>
            <person name="Faurdal D."/>
            <person name="Vuksanovic O."/>
            <person name="Mourched A.-S."/>
            <person name="Charusanti P."/>
            <person name="Shaw S."/>
            <person name="Blin K."/>
            <person name="Weber T."/>
        </authorList>
    </citation>
    <scope>NUCLEOTIDE SEQUENCE [LARGE SCALE GENOMIC DNA]</scope>
    <source>
        <strain evidence="2 3">NBC 01792</strain>
    </source>
</reference>
<dbReference type="Gene3D" id="3.40.50.620">
    <property type="entry name" value="HUPs"/>
    <property type="match status" value="1"/>
</dbReference>
<gene>
    <name evidence="2" type="ORF">OG849_16405</name>
</gene>
<feature type="region of interest" description="Disordered" evidence="1">
    <location>
        <begin position="177"/>
        <end position="207"/>
    </location>
</feature>
<organism evidence="2 3">
    <name type="scientific">Streptomyces cyaneofuscatus</name>
    <dbReference type="NCBI Taxonomy" id="66883"/>
    <lineage>
        <taxon>Bacteria</taxon>
        <taxon>Bacillati</taxon>
        <taxon>Actinomycetota</taxon>
        <taxon>Actinomycetes</taxon>
        <taxon>Kitasatosporales</taxon>
        <taxon>Streptomycetaceae</taxon>
        <taxon>Streptomyces</taxon>
    </lineage>
</organism>
<dbReference type="RefSeq" id="WP_326704936.1">
    <property type="nucleotide sequence ID" value="NZ_CP109083.1"/>
</dbReference>
<dbReference type="Gene3D" id="1.10.10.1710">
    <property type="entry name" value="Deoxyribodipyrimidine photolyase-related"/>
    <property type="match status" value="1"/>
</dbReference>
<evidence type="ECO:0000313" key="2">
    <source>
        <dbReference type="EMBL" id="WSB08715.1"/>
    </source>
</evidence>
<proteinExistence type="predicted"/>
<dbReference type="InterPro" id="IPR007357">
    <property type="entry name" value="PhrB-like"/>
</dbReference>
<dbReference type="InterPro" id="IPR014729">
    <property type="entry name" value="Rossmann-like_a/b/a_fold"/>
</dbReference>